<evidence type="ECO:0000256" key="8">
    <source>
        <dbReference type="ARBA" id="ARBA00047601"/>
    </source>
</evidence>
<feature type="transmembrane region" description="Helical" evidence="11">
    <location>
        <begin position="427"/>
        <end position="444"/>
    </location>
</feature>
<dbReference type="PROSITE" id="PS00714">
    <property type="entry name" value="NA_DICARBOXYL_SYMP_2"/>
    <property type="match status" value="1"/>
</dbReference>
<evidence type="ECO:0000256" key="9">
    <source>
        <dbReference type="ARBA" id="ARBA00048715"/>
    </source>
</evidence>
<dbReference type="GO" id="GO:0070779">
    <property type="term" value="P:D-aspartate import across plasma membrane"/>
    <property type="evidence" value="ECO:0007669"/>
    <property type="project" value="TreeGrafter"/>
</dbReference>
<dbReference type="FunFam" id="1.10.3860.10:FF:000002">
    <property type="entry name" value="Amino acid transporter"/>
    <property type="match status" value="1"/>
</dbReference>
<feature type="transmembrane region" description="Helical" evidence="11">
    <location>
        <begin position="130"/>
        <end position="152"/>
    </location>
</feature>
<keyword evidence="5 11" id="KW-1133">Transmembrane helix</keyword>
<dbReference type="GeneTree" id="ENSGT00940000155464"/>
<comment type="similarity">
    <text evidence="11">Belongs to the dicarboxylate/amino acid:cation symporter (DAACS) (TC 2.A.23) family.</text>
</comment>
<organism evidence="13 14">
    <name type="scientific">Oncorhynchus tshawytscha</name>
    <name type="common">Chinook salmon</name>
    <name type="synonym">Salmo tshawytscha</name>
    <dbReference type="NCBI Taxonomy" id="74940"/>
    <lineage>
        <taxon>Eukaryota</taxon>
        <taxon>Metazoa</taxon>
        <taxon>Chordata</taxon>
        <taxon>Craniata</taxon>
        <taxon>Vertebrata</taxon>
        <taxon>Euteleostomi</taxon>
        <taxon>Actinopterygii</taxon>
        <taxon>Neopterygii</taxon>
        <taxon>Teleostei</taxon>
        <taxon>Protacanthopterygii</taxon>
        <taxon>Salmoniformes</taxon>
        <taxon>Salmonidae</taxon>
        <taxon>Salmoninae</taxon>
        <taxon>Oncorhynchus</taxon>
    </lineage>
</organism>
<reference evidence="13" key="2">
    <citation type="submission" date="2025-09" db="UniProtKB">
        <authorList>
            <consortium name="Ensembl"/>
        </authorList>
    </citation>
    <scope>IDENTIFICATION</scope>
</reference>
<dbReference type="GO" id="GO:0005313">
    <property type="term" value="F:L-glutamate transmembrane transporter activity"/>
    <property type="evidence" value="ECO:0007669"/>
    <property type="project" value="TreeGrafter"/>
</dbReference>
<feature type="transmembrane region" description="Helical" evidence="11">
    <location>
        <begin position="95"/>
        <end position="118"/>
    </location>
</feature>
<dbReference type="InterPro" id="IPR001991">
    <property type="entry name" value="Na-dicarboxylate_symporter"/>
</dbReference>
<dbReference type="Proteomes" id="UP000694402">
    <property type="component" value="Unassembled WGS sequence"/>
</dbReference>
<feature type="transmembrane region" description="Helical" evidence="11">
    <location>
        <begin position="242"/>
        <end position="261"/>
    </location>
</feature>
<dbReference type="Ensembl" id="ENSOTST00005017397.2">
    <property type="protein sequence ID" value="ENSOTSP00005015962.1"/>
    <property type="gene ID" value="ENSOTSG00005007909.2"/>
</dbReference>
<dbReference type="PROSITE" id="PS00713">
    <property type="entry name" value="NA_DICARBOXYL_SYMP_1"/>
    <property type="match status" value="1"/>
</dbReference>
<dbReference type="GO" id="GO:0140009">
    <property type="term" value="P:L-aspartate import across plasma membrane"/>
    <property type="evidence" value="ECO:0007669"/>
    <property type="project" value="TreeGrafter"/>
</dbReference>
<evidence type="ECO:0000256" key="5">
    <source>
        <dbReference type="ARBA" id="ARBA00022989"/>
    </source>
</evidence>
<protein>
    <recommendedName>
        <fullName evidence="11">Amino acid transporter</fullName>
    </recommendedName>
</protein>
<accession>A0A8C8CUX4</accession>
<dbReference type="PANTHER" id="PTHR11958:SF101">
    <property type="entry name" value="AMINO ACID TRANSPORTER"/>
    <property type="match status" value="1"/>
</dbReference>
<feature type="region of interest" description="Disordered" evidence="12">
    <location>
        <begin position="521"/>
        <end position="544"/>
    </location>
</feature>
<feature type="transmembrane region" description="Helical" evidence="11">
    <location>
        <begin position="315"/>
        <end position="340"/>
    </location>
</feature>
<comment type="catalytic activity">
    <reaction evidence="9">
        <text>K(+)(in) + L-aspartate(out) + 3 Na(+)(out) + H(+)(out) = K(+)(out) + L-aspartate(in) + 3 Na(+)(in) + H(+)(in)</text>
        <dbReference type="Rhea" id="RHEA:70851"/>
        <dbReference type="ChEBI" id="CHEBI:15378"/>
        <dbReference type="ChEBI" id="CHEBI:29101"/>
        <dbReference type="ChEBI" id="CHEBI:29103"/>
        <dbReference type="ChEBI" id="CHEBI:29991"/>
    </reaction>
</comment>
<feature type="transmembrane region" description="Helical" evidence="11">
    <location>
        <begin position="390"/>
        <end position="415"/>
    </location>
</feature>
<dbReference type="InterPro" id="IPR018107">
    <property type="entry name" value="Na-dicarboxylate_symporter_CS"/>
</dbReference>
<evidence type="ECO:0000256" key="2">
    <source>
        <dbReference type="ARBA" id="ARBA00022448"/>
    </source>
</evidence>
<keyword evidence="6 11" id="KW-0472">Membrane</keyword>
<dbReference type="GO" id="GO:0015501">
    <property type="term" value="F:glutamate:sodium symporter activity"/>
    <property type="evidence" value="ECO:0007669"/>
    <property type="project" value="TreeGrafter"/>
</dbReference>
<dbReference type="GO" id="GO:0015175">
    <property type="term" value="F:neutral L-amino acid transmembrane transporter activity"/>
    <property type="evidence" value="ECO:0007669"/>
    <property type="project" value="TreeGrafter"/>
</dbReference>
<dbReference type="AlphaFoldDB" id="A0A8C8CUX4"/>
<proteinExistence type="inferred from homology"/>
<feature type="transmembrane region" description="Helical" evidence="11">
    <location>
        <begin position="282"/>
        <end position="303"/>
    </location>
</feature>
<keyword evidence="3 11" id="KW-0812">Transmembrane</keyword>
<gene>
    <name evidence="13" type="primary">slc1a3a</name>
</gene>
<comment type="catalytic activity">
    <reaction evidence="10">
        <text>D-aspartate(out) + K(+)(in) + 3 Na(+)(out) + H(+)(out) = D-aspartate(in) + K(+)(out) + 3 Na(+)(in) + H(+)(in)</text>
        <dbReference type="Rhea" id="RHEA:71379"/>
        <dbReference type="ChEBI" id="CHEBI:15378"/>
        <dbReference type="ChEBI" id="CHEBI:29101"/>
        <dbReference type="ChEBI" id="CHEBI:29103"/>
        <dbReference type="ChEBI" id="CHEBI:29990"/>
    </reaction>
</comment>
<dbReference type="InterPro" id="IPR050746">
    <property type="entry name" value="DAACS"/>
</dbReference>
<dbReference type="SUPFAM" id="SSF118215">
    <property type="entry name" value="Proton glutamate symport protein"/>
    <property type="match status" value="1"/>
</dbReference>
<feature type="transmembrane region" description="Helical" evidence="11">
    <location>
        <begin position="450"/>
        <end position="476"/>
    </location>
</feature>
<dbReference type="Gene3D" id="1.10.3860.10">
    <property type="entry name" value="Sodium:dicarboxylate symporter"/>
    <property type="match status" value="1"/>
</dbReference>
<feature type="transmembrane region" description="Helical" evidence="11">
    <location>
        <begin position="55"/>
        <end position="75"/>
    </location>
</feature>
<evidence type="ECO:0000256" key="1">
    <source>
        <dbReference type="ARBA" id="ARBA00004141"/>
    </source>
</evidence>
<evidence type="ECO:0000256" key="3">
    <source>
        <dbReference type="ARBA" id="ARBA00022692"/>
    </source>
</evidence>
<keyword evidence="4 11" id="KW-0769">Symport</keyword>
<evidence type="ECO:0000256" key="12">
    <source>
        <dbReference type="SAM" id="MobiDB-lite"/>
    </source>
</evidence>
<reference evidence="13" key="1">
    <citation type="submission" date="2025-08" db="UniProtKB">
        <authorList>
            <consortium name="Ensembl"/>
        </authorList>
    </citation>
    <scope>IDENTIFICATION</scope>
</reference>
<dbReference type="PRINTS" id="PR00173">
    <property type="entry name" value="EDTRNSPORT"/>
</dbReference>
<evidence type="ECO:0000256" key="7">
    <source>
        <dbReference type="ARBA" id="ARBA00023180"/>
    </source>
</evidence>
<dbReference type="PANTHER" id="PTHR11958">
    <property type="entry name" value="SODIUM/DICARBOXYLATE SYMPORTER-RELATED"/>
    <property type="match status" value="1"/>
</dbReference>
<feature type="transmembrane region" description="Helical" evidence="11">
    <location>
        <begin position="347"/>
        <end position="370"/>
    </location>
</feature>
<name>A0A8C8CUX4_ONCTS</name>
<dbReference type="GO" id="GO:0005886">
    <property type="term" value="C:plasma membrane"/>
    <property type="evidence" value="ECO:0007669"/>
    <property type="project" value="TreeGrafter"/>
</dbReference>
<keyword evidence="14" id="KW-1185">Reference proteome</keyword>
<evidence type="ECO:0000256" key="4">
    <source>
        <dbReference type="ARBA" id="ARBA00022847"/>
    </source>
</evidence>
<evidence type="ECO:0000313" key="13">
    <source>
        <dbReference type="Ensembl" id="ENSOTSP00005015962.1"/>
    </source>
</evidence>
<evidence type="ECO:0000313" key="14">
    <source>
        <dbReference type="Proteomes" id="UP000694402"/>
    </source>
</evidence>
<dbReference type="GO" id="GO:0098712">
    <property type="term" value="P:L-glutamate import across plasma membrane"/>
    <property type="evidence" value="ECO:0007669"/>
    <property type="project" value="TreeGrafter"/>
</dbReference>
<keyword evidence="7" id="KW-0325">Glycoprotein</keyword>
<dbReference type="InterPro" id="IPR036458">
    <property type="entry name" value="Na:dicarbo_symporter_sf"/>
</dbReference>
<comment type="subcellular location">
    <subcellularLocation>
        <location evidence="1 11">Membrane</location>
        <topology evidence="1 11">Multi-pass membrane protein</topology>
    </subcellularLocation>
</comment>
<keyword evidence="2 11" id="KW-0813">Transport</keyword>
<evidence type="ECO:0000256" key="11">
    <source>
        <dbReference type="RuleBase" id="RU361216"/>
    </source>
</evidence>
<dbReference type="Pfam" id="PF00375">
    <property type="entry name" value="SDF"/>
    <property type="match status" value="1"/>
</dbReference>
<sequence>VWGAGHSIRIYRSSQVLGIYRVRQIRDGLQSRSLKAVQRVESVTKDDIKGFFRRNAFVIFTVAAVIIGIGLGFALRPYKMTYREVKYFSFPGELLMRMLQMLVLPLLVSSLITGIAALDSRASGKMGMRAVVYYMTTTVIAVFIGIVMVLIIHPGKGSKDEFKNQQKIEQVSPADAFLDLIRNMFPPNIVQACTQQFKTQYGKRVVHVKMTVNDTLFVLNGTQGQHIMREEVIPIPGQVNGVNALGLVVFSICFGLIIGSMKEQGKPLKDFFVCLNEAIMRLVAIIMWYAPVGILFLIAGKIVEMDDITETGGQLGMYTITVIIGLSIHAFLVLPTLYFVITRKNPFVFICGLLQALITALGTSSSSATLPITFKCLEENNGIDKRVTRFVLPVGATINMDGTALYEAIAALFIAQVNNMDMNFGQILTISITATAASIGAAGIPQAGLVTMVIVLTSVGLPTDDITLIIAVDWFLDRLRTTTNVLGDSIGTGIVEYLSRHELQSKDAEMGNSVVEEKDKKSYQLIAHENEHENEKPPVSETKM</sequence>
<comment type="catalytic activity">
    <reaction evidence="8">
        <text>K(+)(in) + L-glutamate(out) + 3 Na(+)(out) + H(+)(out) = K(+)(out) + L-glutamate(in) + 3 Na(+)(in) + H(+)(in)</text>
        <dbReference type="Rhea" id="RHEA:70699"/>
        <dbReference type="ChEBI" id="CHEBI:15378"/>
        <dbReference type="ChEBI" id="CHEBI:29101"/>
        <dbReference type="ChEBI" id="CHEBI:29103"/>
        <dbReference type="ChEBI" id="CHEBI:29985"/>
    </reaction>
</comment>
<evidence type="ECO:0000256" key="10">
    <source>
        <dbReference type="ARBA" id="ARBA00049118"/>
    </source>
</evidence>
<evidence type="ECO:0000256" key="6">
    <source>
        <dbReference type="ARBA" id="ARBA00023136"/>
    </source>
</evidence>